<feature type="transmembrane region" description="Helical" evidence="1">
    <location>
        <begin position="12"/>
        <end position="34"/>
    </location>
</feature>
<name>A0A4U3AMH9_9BACI</name>
<protein>
    <submittedName>
        <fullName evidence="2">CPBP family intramembrane metalloprotease domain-containing protein</fullName>
    </submittedName>
</protein>
<comment type="caution">
    <text evidence="2">The sequence shown here is derived from an EMBL/GenBank/DDBJ whole genome shotgun (WGS) entry which is preliminary data.</text>
</comment>
<keyword evidence="1" id="KW-1133">Transmembrane helix</keyword>
<dbReference type="Proteomes" id="UP000305222">
    <property type="component" value="Unassembled WGS sequence"/>
</dbReference>
<keyword evidence="2" id="KW-0645">Protease</keyword>
<keyword evidence="2" id="KW-0482">Metalloprotease</keyword>
<reference evidence="2 3" key="1">
    <citation type="journal article" date="2019" name="Environ. Microbiol.">
        <title>An active ?-lactamase is a part of an orchestrated cell wall stress resistance network of Bacillus subtilis and related rhizosphere species.</title>
        <authorList>
            <person name="Bucher T."/>
            <person name="Keren-Paz A."/>
            <person name="Hausser J."/>
            <person name="Olender T."/>
            <person name="Cytryn E."/>
            <person name="Kolodkin-Gal I."/>
        </authorList>
    </citation>
    <scope>NUCLEOTIDE SEQUENCE [LARGE SCALE GENOMIC DNA]</scope>
    <source>
        <strain evidence="2 3">I5</strain>
    </source>
</reference>
<evidence type="ECO:0000256" key="1">
    <source>
        <dbReference type="SAM" id="Phobius"/>
    </source>
</evidence>
<dbReference type="GO" id="GO:0006508">
    <property type="term" value="P:proteolysis"/>
    <property type="evidence" value="ECO:0007669"/>
    <property type="project" value="UniProtKB-KW"/>
</dbReference>
<gene>
    <name evidence="2" type="ORF">FC699_27155</name>
</gene>
<keyword evidence="1" id="KW-0812">Transmembrane</keyword>
<feature type="non-terminal residue" evidence="2">
    <location>
        <position position="64"/>
    </location>
</feature>
<dbReference type="AlphaFoldDB" id="A0A4U3AMH9"/>
<evidence type="ECO:0000313" key="2">
    <source>
        <dbReference type="EMBL" id="TKI88899.1"/>
    </source>
</evidence>
<feature type="transmembrane region" description="Helical" evidence="1">
    <location>
        <begin position="40"/>
        <end position="57"/>
    </location>
</feature>
<evidence type="ECO:0000313" key="3">
    <source>
        <dbReference type="Proteomes" id="UP000305222"/>
    </source>
</evidence>
<keyword evidence="2" id="KW-0378">Hydrolase</keyword>
<dbReference type="GO" id="GO:0008237">
    <property type="term" value="F:metallopeptidase activity"/>
    <property type="evidence" value="ECO:0007669"/>
    <property type="project" value="UniProtKB-KW"/>
</dbReference>
<sequence length="64" mass="7511">MHYAFSRIRLCSFFGWMIIGVFLTMIPLGLANVSENTMEVISQITLFFVFPLFWLYVKTNKNNV</sequence>
<proteinExistence type="predicted"/>
<organism evidence="2 3">
    <name type="scientific">Bacillus wiedmannii</name>
    <dbReference type="NCBI Taxonomy" id="1890302"/>
    <lineage>
        <taxon>Bacteria</taxon>
        <taxon>Bacillati</taxon>
        <taxon>Bacillota</taxon>
        <taxon>Bacilli</taxon>
        <taxon>Bacillales</taxon>
        <taxon>Bacillaceae</taxon>
        <taxon>Bacillus</taxon>
        <taxon>Bacillus cereus group</taxon>
    </lineage>
</organism>
<accession>A0A4U3AMH9</accession>
<dbReference type="EMBL" id="SZON01002029">
    <property type="protein sequence ID" value="TKI88899.1"/>
    <property type="molecule type" value="Genomic_DNA"/>
</dbReference>
<keyword evidence="1" id="KW-0472">Membrane</keyword>